<dbReference type="FunFam" id="1.10.10.10:FF:000165">
    <property type="entry name" value="Vacuolar protein sorting protein (Vps36)"/>
    <property type="match status" value="1"/>
</dbReference>
<feature type="domain" description="GLUE N-terminal" evidence="11">
    <location>
        <begin position="6"/>
        <end position="322"/>
    </location>
</feature>
<dbReference type="GO" id="GO:0031902">
    <property type="term" value="C:late endosome membrane"/>
    <property type="evidence" value="ECO:0007669"/>
    <property type="project" value="UniProtKB-UniRule"/>
</dbReference>
<evidence type="ECO:0000256" key="8">
    <source>
        <dbReference type="ARBA" id="ARBA00023054"/>
    </source>
</evidence>
<dbReference type="Pfam" id="PF11605">
    <property type="entry name" value="Vps36_ESCRT-II"/>
    <property type="match status" value="1"/>
</dbReference>
<dbReference type="GO" id="GO:0043328">
    <property type="term" value="P:protein transport to vacuole involved in ubiquitin-dependent protein catabolic process via the multivesicular body sorting pathway"/>
    <property type="evidence" value="ECO:0007669"/>
    <property type="project" value="UniProtKB-UniRule"/>
</dbReference>
<accession>A0A6G1LN50</accession>
<proteinExistence type="inferred from homology"/>
<dbReference type="PANTHER" id="PTHR13128">
    <property type="entry name" value="VACUOLAR PROTEIN-SORTING-ASSOCIATED PROTEIN 36"/>
    <property type="match status" value="1"/>
</dbReference>
<name>A0A6G1LN50_9PEZI</name>
<keyword evidence="6" id="KW-0862">Zinc</keyword>
<dbReference type="SUPFAM" id="SSF50729">
    <property type="entry name" value="PH domain-like"/>
    <property type="match status" value="1"/>
</dbReference>
<protein>
    <recommendedName>
        <fullName evidence="9">Vacuolar protein-sorting-associated protein 36</fullName>
    </recommendedName>
    <alternativeName>
        <fullName evidence="9">ESCRT-II complex subunit VPS36</fullName>
    </alternativeName>
</protein>
<keyword evidence="5" id="KW-0863">Zinc-finger</keyword>
<evidence type="ECO:0000313" key="12">
    <source>
        <dbReference type="EMBL" id="KAF2774403.1"/>
    </source>
</evidence>
<evidence type="ECO:0000256" key="7">
    <source>
        <dbReference type="ARBA" id="ARBA00022927"/>
    </source>
</evidence>
<dbReference type="Gene3D" id="6.10.140.260">
    <property type="match status" value="1"/>
</dbReference>
<dbReference type="GO" id="GO:0043130">
    <property type="term" value="F:ubiquitin binding"/>
    <property type="evidence" value="ECO:0007669"/>
    <property type="project" value="UniProtKB-UniRule"/>
</dbReference>
<dbReference type="AlphaFoldDB" id="A0A6G1LN50"/>
<feature type="compositionally biased region" description="Low complexity" evidence="10">
    <location>
        <begin position="120"/>
        <end position="132"/>
    </location>
</feature>
<evidence type="ECO:0000256" key="5">
    <source>
        <dbReference type="ARBA" id="ARBA00022771"/>
    </source>
</evidence>
<sequence>MFLRQLDLTTALRPSLYDDETLLFVQDGVGLYEGKFKIPNYQNGHAYLTSHRLCYVDNQEPRKYSVAVDLKEIERTEFYAGFLKSSAKITLFPKPNKRASQSIRSPQPRYASPADGLVRSSSSASHSVSSSPAPTPAPARNLSATWVCPICGFSNTVPSNFDPSTANQHTPLPPCQACGIKPPLALMIKSAISAMSSRPPAIPQEDRQQQAVSAGLPFEQSAIELPRMAGVCPRCTYHNHPSMNVCEICGASLHSAVAAAKPLPDIPSRLESPGPSLSATIIGDESIETIKLSFRAGGEKVFLERLKSAMVQRKWLLQSAPPIPRPSMSPGKNSLSSSPARDGMQRAATPQRTIGIAGLERRGAELRQNNQAVIGTAFEDLEALMTSAKEVIAMAEQFAKQTGSSASADDISILSDSASALGLATTKDMLGGSPASETLYITELSRSLAEFLTDDRRGVLRKEGGIMMLVDLWEVFNRTRNGIELISPLDFKKAALRWENLHLPIRLRQFRSGLLVVQERSRTDEKTIASLVGWLREPQFVFPPNAEDMVGQKFGRGVTAQEVAEKFGWSLGVANEELEMAEEVGALCRDQCLDGIRFWENHFTAFDEAQSPNVAQMMDDLSI</sequence>
<dbReference type="PROSITE" id="PS51495">
    <property type="entry name" value="GLUE"/>
    <property type="match status" value="1"/>
</dbReference>
<keyword evidence="13" id="KW-1185">Reference proteome</keyword>
<evidence type="ECO:0000256" key="10">
    <source>
        <dbReference type="SAM" id="MobiDB-lite"/>
    </source>
</evidence>
<evidence type="ECO:0000313" key="13">
    <source>
        <dbReference type="Proteomes" id="UP000799436"/>
    </source>
</evidence>
<organism evidence="12 13">
    <name type="scientific">Teratosphaeria nubilosa</name>
    <dbReference type="NCBI Taxonomy" id="161662"/>
    <lineage>
        <taxon>Eukaryota</taxon>
        <taxon>Fungi</taxon>
        <taxon>Dikarya</taxon>
        <taxon>Ascomycota</taxon>
        <taxon>Pezizomycotina</taxon>
        <taxon>Dothideomycetes</taxon>
        <taxon>Dothideomycetidae</taxon>
        <taxon>Mycosphaerellales</taxon>
        <taxon>Teratosphaeriaceae</taxon>
        <taxon>Teratosphaeria</taxon>
    </lineage>
</organism>
<keyword evidence="4 9" id="KW-0967">Endosome</keyword>
<feature type="region of interest" description="Disordered" evidence="10">
    <location>
        <begin position="320"/>
        <end position="348"/>
    </location>
</feature>
<dbReference type="InterPro" id="IPR036388">
    <property type="entry name" value="WH-like_DNA-bd_sf"/>
</dbReference>
<dbReference type="GO" id="GO:0008270">
    <property type="term" value="F:zinc ion binding"/>
    <property type="evidence" value="ECO:0007669"/>
    <property type="project" value="UniProtKB-KW"/>
</dbReference>
<comment type="subunit">
    <text evidence="9">Component of the endosomal sorting complex required for transport II (ESCRT-II).</text>
</comment>
<reference evidence="12" key="1">
    <citation type="journal article" date="2020" name="Stud. Mycol.">
        <title>101 Dothideomycetes genomes: a test case for predicting lifestyles and emergence of pathogens.</title>
        <authorList>
            <person name="Haridas S."/>
            <person name="Albert R."/>
            <person name="Binder M."/>
            <person name="Bloem J."/>
            <person name="Labutti K."/>
            <person name="Salamov A."/>
            <person name="Andreopoulos B."/>
            <person name="Baker S."/>
            <person name="Barry K."/>
            <person name="Bills G."/>
            <person name="Bluhm B."/>
            <person name="Cannon C."/>
            <person name="Castanera R."/>
            <person name="Culley D."/>
            <person name="Daum C."/>
            <person name="Ezra D."/>
            <person name="Gonzalez J."/>
            <person name="Henrissat B."/>
            <person name="Kuo A."/>
            <person name="Liang C."/>
            <person name="Lipzen A."/>
            <person name="Lutzoni F."/>
            <person name="Magnuson J."/>
            <person name="Mondo S."/>
            <person name="Nolan M."/>
            <person name="Ohm R."/>
            <person name="Pangilinan J."/>
            <person name="Park H.-J."/>
            <person name="Ramirez L."/>
            <person name="Alfaro M."/>
            <person name="Sun H."/>
            <person name="Tritt A."/>
            <person name="Yoshinaga Y."/>
            <person name="Zwiers L.-H."/>
            <person name="Turgeon B."/>
            <person name="Goodwin S."/>
            <person name="Spatafora J."/>
            <person name="Crous P."/>
            <person name="Grigoriev I."/>
        </authorList>
    </citation>
    <scope>NUCLEOTIDE SEQUENCE</scope>
    <source>
        <strain evidence="12">CBS 116005</strain>
    </source>
</reference>
<feature type="compositionally biased region" description="Polar residues" evidence="10">
    <location>
        <begin position="330"/>
        <end position="339"/>
    </location>
</feature>
<keyword evidence="9" id="KW-0963">Cytoplasm</keyword>
<comment type="function">
    <text evidence="9">Component of the ESCRT-II complex (endosomal sorting complex required for transport II), which is required for multivesicular body (MVB) formation and sorting of endosomal cargo proteins into MVBs.</text>
</comment>
<dbReference type="InterPro" id="IPR021648">
    <property type="entry name" value="GLUE_dom"/>
</dbReference>
<evidence type="ECO:0000256" key="1">
    <source>
        <dbReference type="ARBA" id="ARBA00009697"/>
    </source>
</evidence>
<comment type="similarity">
    <text evidence="1 9">Belongs to the VPS36 family.</text>
</comment>
<feature type="region of interest" description="Disordered" evidence="10">
    <location>
        <begin position="96"/>
        <end position="138"/>
    </location>
</feature>
<dbReference type="Gene3D" id="2.30.29.30">
    <property type="entry name" value="Pleckstrin-homology domain (PH domain)/Phosphotyrosine-binding domain (PTB)"/>
    <property type="match status" value="2"/>
</dbReference>
<dbReference type="EMBL" id="ML995808">
    <property type="protein sequence ID" value="KAF2774403.1"/>
    <property type="molecule type" value="Genomic_DNA"/>
</dbReference>
<dbReference type="InterPro" id="IPR037855">
    <property type="entry name" value="Vps36"/>
</dbReference>
<dbReference type="PROSITE" id="PS00202">
    <property type="entry name" value="RUBREDOXIN"/>
    <property type="match status" value="1"/>
</dbReference>
<dbReference type="OrthoDB" id="271448at2759"/>
<keyword evidence="2 9" id="KW-0813">Transport</keyword>
<comment type="subcellular location">
    <subcellularLocation>
        <location evidence="9">Cytoplasm</location>
    </subcellularLocation>
    <subcellularLocation>
        <location evidence="9">Endosome</location>
    </subcellularLocation>
</comment>
<dbReference type="PANTHER" id="PTHR13128:SF12">
    <property type="entry name" value="VACUOLAR PROTEIN-SORTING-ASSOCIATED PROTEIN 36"/>
    <property type="match status" value="1"/>
</dbReference>
<dbReference type="Gene3D" id="1.10.10.10">
    <property type="entry name" value="Winged helix-like DNA-binding domain superfamily/Winged helix DNA-binding domain"/>
    <property type="match status" value="2"/>
</dbReference>
<dbReference type="InterPro" id="IPR040608">
    <property type="entry name" value="Snf8/Vps36"/>
</dbReference>
<evidence type="ECO:0000256" key="4">
    <source>
        <dbReference type="ARBA" id="ARBA00022753"/>
    </source>
</evidence>
<dbReference type="InterPro" id="IPR031558">
    <property type="entry name" value="Vps36-NZF-N"/>
</dbReference>
<evidence type="ECO:0000256" key="6">
    <source>
        <dbReference type="ARBA" id="ARBA00022833"/>
    </source>
</evidence>
<evidence type="ECO:0000259" key="11">
    <source>
        <dbReference type="PROSITE" id="PS51495"/>
    </source>
</evidence>
<dbReference type="FunFam" id="1.10.10.10:FF:000527">
    <property type="entry name" value="Vacuolar protein sorting protein (Vps36), putative"/>
    <property type="match status" value="1"/>
</dbReference>
<dbReference type="InterPro" id="IPR018527">
    <property type="entry name" value="Rubredoxin_Fe_BS"/>
</dbReference>
<gene>
    <name evidence="12" type="ORF">EJ03DRAFT_303975</name>
</gene>
<dbReference type="SMART" id="SM00547">
    <property type="entry name" value="ZnF_RBZ"/>
    <property type="match status" value="1"/>
</dbReference>
<dbReference type="InterPro" id="IPR036443">
    <property type="entry name" value="Znf_RanBP2_sf"/>
</dbReference>
<dbReference type="SUPFAM" id="SSF46785">
    <property type="entry name" value="Winged helix' DNA-binding domain"/>
    <property type="match status" value="1"/>
</dbReference>
<dbReference type="InterPro" id="IPR011993">
    <property type="entry name" value="PH-like_dom_sf"/>
</dbReference>
<dbReference type="InterPro" id="IPR036390">
    <property type="entry name" value="WH_DNA-bd_sf"/>
</dbReference>
<keyword evidence="3" id="KW-0479">Metal-binding</keyword>
<dbReference type="SUPFAM" id="SSF90209">
    <property type="entry name" value="Ran binding protein zinc finger-like"/>
    <property type="match status" value="1"/>
</dbReference>
<evidence type="ECO:0000256" key="3">
    <source>
        <dbReference type="ARBA" id="ARBA00022723"/>
    </source>
</evidence>
<dbReference type="Pfam" id="PF04157">
    <property type="entry name" value="EAP30"/>
    <property type="match status" value="1"/>
</dbReference>
<dbReference type="GO" id="GO:0000814">
    <property type="term" value="C:ESCRT II complex"/>
    <property type="evidence" value="ECO:0007669"/>
    <property type="project" value="UniProtKB-UniRule"/>
</dbReference>
<evidence type="ECO:0000256" key="2">
    <source>
        <dbReference type="ARBA" id="ARBA00022448"/>
    </source>
</evidence>
<keyword evidence="8" id="KW-0175">Coiled coil</keyword>
<dbReference type="Gene3D" id="2.30.30.380">
    <property type="entry name" value="Zn-finger domain of Sec23/24"/>
    <property type="match status" value="2"/>
</dbReference>
<dbReference type="InterPro" id="IPR001876">
    <property type="entry name" value="Znf_RanBP2"/>
</dbReference>
<evidence type="ECO:0000256" key="9">
    <source>
        <dbReference type="RuleBase" id="RU367095"/>
    </source>
</evidence>
<dbReference type="Pfam" id="PF16988">
    <property type="entry name" value="Vps36-NZF-N"/>
    <property type="match status" value="1"/>
</dbReference>
<dbReference type="Proteomes" id="UP000799436">
    <property type="component" value="Unassembled WGS sequence"/>
</dbReference>
<dbReference type="GO" id="GO:0032266">
    <property type="term" value="F:phosphatidylinositol-3-phosphate binding"/>
    <property type="evidence" value="ECO:0007669"/>
    <property type="project" value="UniProtKB-UniRule"/>
</dbReference>
<keyword evidence="7 9" id="KW-0653">Protein transport</keyword>